<dbReference type="InterPro" id="IPR043128">
    <property type="entry name" value="Rev_trsase/Diguanyl_cyclase"/>
</dbReference>
<evidence type="ECO:0000256" key="2">
    <source>
        <dbReference type="ARBA" id="ARBA00022475"/>
    </source>
</evidence>
<dbReference type="InterPro" id="IPR052155">
    <property type="entry name" value="Biofilm_reg_signaling"/>
</dbReference>
<evidence type="ECO:0000256" key="6">
    <source>
        <dbReference type="SAM" id="Phobius"/>
    </source>
</evidence>
<dbReference type="PROSITE" id="PS50887">
    <property type="entry name" value="GGDEF"/>
    <property type="match status" value="1"/>
</dbReference>
<dbReference type="Pfam" id="PF00989">
    <property type="entry name" value="PAS"/>
    <property type="match status" value="1"/>
</dbReference>
<dbReference type="InterPro" id="IPR029787">
    <property type="entry name" value="Nucleotide_cyclase"/>
</dbReference>
<dbReference type="Gene3D" id="3.30.70.270">
    <property type="match status" value="1"/>
</dbReference>
<dbReference type="Gene3D" id="3.30.450.20">
    <property type="entry name" value="PAS domain"/>
    <property type="match status" value="1"/>
</dbReference>
<dbReference type="Pfam" id="PF02743">
    <property type="entry name" value="dCache_1"/>
    <property type="match status" value="1"/>
</dbReference>
<evidence type="ECO:0000313" key="9">
    <source>
        <dbReference type="Proteomes" id="UP000198781"/>
    </source>
</evidence>
<dbReference type="NCBIfam" id="TIGR00229">
    <property type="entry name" value="sensory_box"/>
    <property type="match status" value="1"/>
</dbReference>
<dbReference type="RefSeq" id="WP_092744205.1">
    <property type="nucleotide sequence ID" value="NZ_FMZC01000007.1"/>
</dbReference>
<keyword evidence="3 6" id="KW-0812">Transmembrane</keyword>
<dbReference type="EMBL" id="FMZC01000007">
    <property type="protein sequence ID" value="SDD58605.1"/>
    <property type="molecule type" value="Genomic_DNA"/>
</dbReference>
<organism evidence="8 9">
    <name type="scientific">Paracidovorax valerianellae</name>
    <dbReference type="NCBI Taxonomy" id="187868"/>
    <lineage>
        <taxon>Bacteria</taxon>
        <taxon>Pseudomonadati</taxon>
        <taxon>Pseudomonadota</taxon>
        <taxon>Betaproteobacteria</taxon>
        <taxon>Burkholderiales</taxon>
        <taxon>Comamonadaceae</taxon>
        <taxon>Paracidovorax</taxon>
    </lineage>
</organism>
<dbReference type="NCBIfam" id="TIGR00254">
    <property type="entry name" value="GGDEF"/>
    <property type="match status" value="1"/>
</dbReference>
<dbReference type="InterPro" id="IPR000014">
    <property type="entry name" value="PAS"/>
</dbReference>
<dbReference type="Proteomes" id="UP000198781">
    <property type="component" value="Unassembled WGS sequence"/>
</dbReference>
<keyword evidence="9" id="KW-1185">Reference proteome</keyword>
<comment type="subcellular location">
    <subcellularLocation>
        <location evidence="1">Cell membrane</location>
        <topology evidence="1">Multi-pass membrane protein</topology>
    </subcellularLocation>
</comment>
<reference evidence="8 9" key="1">
    <citation type="submission" date="2016-10" db="EMBL/GenBank/DDBJ databases">
        <authorList>
            <person name="de Groot N.N."/>
        </authorList>
    </citation>
    <scope>NUCLEOTIDE SEQUENCE [LARGE SCALE GENOMIC DNA]</scope>
    <source>
        <strain evidence="8 9">DSM 16619</strain>
    </source>
</reference>
<dbReference type="PANTHER" id="PTHR44757">
    <property type="entry name" value="DIGUANYLATE CYCLASE DGCP"/>
    <property type="match status" value="1"/>
</dbReference>
<dbReference type="CDD" id="cd00130">
    <property type="entry name" value="PAS"/>
    <property type="match status" value="1"/>
</dbReference>
<dbReference type="AlphaFoldDB" id="A0A1G6W0N6"/>
<dbReference type="OrthoDB" id="8929028at2"/>
<evidence type="ECO:0000259" key="7">
    <source>
        <dbReference type="PROSITE" id="PS50887"/>
    </source>
</evidence>
<dbReference type="GO" id="GO:0005886">
    <property type="term" value="C:plasma membrane"/>
    <property type="evidence" value="ECO:0007669"/>
    <property type="project" value="UniProtKB-SubCell"/>
</dbReference>
<sequence length="701" mass="75126">MTPPSHEVPEAEQDAADDSPGWLLPGTLVQRFMLITVLAVVLAGALAAWTVSRAAGEQAMHRLVSQQTDEVEVVARLLASKIEQSQKVLSTVAEGIQPVMLDSPSSLGWLLQQGLPAVRFFDAMQVVRQDGTVAINLQSGRLDSGSNLDPAERDSLRRTMLEGKPLVSGLIGGRPSEARVMFTLPLHREEGTVVGAVSGVLRLQSQGLLPPTMSLPARKDSRLLVFTRDGTILSHPDPARVMGSVRDEPGLSEVFARSRDKEQPVAGRAFTERLPGHVVSLAGMPMTQWTVARVSDAQALLAPLQGAQRRAGWLAAALIGAAALLAVACMAWQAQPLARLCHRATRLGLRAPGAHEDDAWPQGAGEVDALVLACRGLLDERSSTQLQAGLLRGQLQSILDHAPTGIIITRGERLDVVGLQAGRMLGYEPSQLKGRLARMLYVSDAEYEHLKRRVRAEFAAHGTFDGDVCFLRQDGSAVWARVLGRSVRGIPGGAGTVWMLEDLTAAREARRRENWADGLDSLTQLANRDAFSQRLHALLADRAARPDAVPAHPGEEAGEGVVLFLDLDHFTVVNAIAGHDAGDDVLRHVGRLIETQVRPVGWAARLGGDEFAVVLPGCPLARGLAIAEQLCAAVRAWEPSYQGRSYTLGVSIGLVPLSSGVYDVTAVLHAADMACYEAKRAGRGRVEVRSVQGGRAVTRVA</sequence>
<keyword evidence="4 6" id="KW-1133">Transmembrane helix</keyword>
<dbReference type="InterPro" id="IPR000160">
    <property type="entry name" value="GGDEF_dom"/>
</dbReference>
<dbReference type="PANTHER" id="PTHR44757:SF2">
    <property type="entry name" value="BIOFILM ARCHITECTURE MAINTENANCE PROTEIN MBAA"/>
    <property type="match status" value="1"/>
</dbReference>
<evidence type="ECO:0000256" key="3">
    <source>
        <dbReference type="ARBA" id="ARBA00022692"/>
    </source>
</evidence>
<proteinExistence type="predicted"/>
<dbReference type="CDD" id="cd01949">
    <property type="entry name" value="GGDEF"/>
    <property type="match status" value="1"/>
</dbReference>
<evidence type="ECO:0000256" key="5">
    <source>
        <dbReference type="ARBA" id="ARBA00023136"/>
    </source>
</evidence>
<keyword evidence="5 6" id="KW-0472">Membrane</keyword>
<feature type="transmembrane region" description="Helical" evidence="6">
    <location>
        <begin position="32"/>
        <end position="52"/>
    </location>
</feature>
<evidence type="ECO:0000313" key="8">
    <source>
        <dbReference type="EMBL" id="SDD58605.1"/>
    </source>
</evidence>
<feature type="transmembrane region" description="Helical" evidence="6">
    <location>
        <begin position="313"/>
        <end position="334"/>
    </location>
</feature>
<dbReference type="STRING" id="187868.SAMN05192589_107173"/>
<dbReference type="InterPro" id="IPR035965">
    <property type="entry name" value="PAS-like_dom_sf"/>
</dbReference>
<dbReference type="SUPFAM" id="SSF55785">
    <property type="entry name" value="PYP-like sensor domain (PAS domain)"/>
    <property type="match status" value="1"/>
</dbReference>
<evidence type="ECO:0000256" key="4">
    <source>
        <dbReference type="ARBA" id="ARBA00022989"/>
    </source>
</evidence>
<dbReference type="SMART" id="SM00267">
    <property type="entry name" value="GGDEF"/>
    <property type="match status" value="1"/>
</dbReference>
<dbReference type="SUPFAM" id="SSF55073">
    <property type="entry name" value="Nucleotide cyclase"/>
    <property type="match status" value="1"/>
</dbReference>
<accession>A0A1G6W0N6</accession>
<evidence type="ECO:0000256" key="1">
    <source>
        <dbReference type="ARBA" id="ARBA00004651"/>
    </source>
</evidence>
<gene>
    <name evidence="8" type="ORF">SAMN05192589_107173</name>
</gene>
<name>A0A1G6W0N6_9BURK</name>
<dbReference type="GO" id="GO:0006355">
    <property type="term" value="P:regulation of DNA-templated transcription"/>
    <property type="evidence" value="ECO:0007669"/>
    <property type="project" value="InterPro"/>
</dbReference>
<dbReference type="InterPro" id="IPR033479">
    <property type="entry name" value="dCache_1"/>
</dbReference>
<feature type="domain" description="GGDEF" evidence="7">
    <location>
        <begin position="558"/>
        <end position="691"/>
    </location>
</feature>
<protein>
    <submittedName>
        <fullName evidence="8">PAS domain S-box-containing protein/diguanylate cyclase (GGDEF) domain-containing protein</fullName>
    </submittedName>
</protein>
<dbReference type="InterPro" id="IPR013767">
    <property type="entry name" value="PAS_fold"/>
</dbReference>
<keyword evidence="2" id="KW-1003">Cell membrane</keyword>
<dbReference type="CDD" id="cd18774">
    <property type="entry name" value="PDC2_HK_sensor"/>
    <property type="match status" value="1"/>
</dbReference>
<dbReference type="Pfam" id="PF00990">
    <property type="entry name" value="GGDEF"/>
    <property type="match status" value="1"/>
</dbReference>